<dbReference type="EC" id="1.3.1.124" evidence="3"/>
<evidence type="ECO:0000313" key="6">
    <source>
        <dbReference type="EMBL" id="KAL0486783.1"/>
    </source>
</evidence>
<dbReference type="InterPro" id="IPR045017">
    <property type="entry name" value="DECR2-like"/>
</dbReference>
<reference evidence="6 7" key="1">
    <citation type="submission" date="2024-03" db="EMBL/GenBank/DDBJ databases">
        <title>The Acrasis kona genome and developmental transcriptomes reveal deep origins of eukaryotic multicellular pathways.</title>
        <authorList>
            <person name="Sheikh S."/>
            <person name="Fu C.-J."/>
            <person name="Brown M.W."/>
            <person name="Baldauf S.L."/>
        </authorList>
    </citation>
    <scope>NUCLEOTIDE SEQUENCE [LARGE SCALE GENOMIC DNA]</scope>
    <source>
        <strain evidence="6 7">ATCC MYA-3509</strain>
    </source>
</reference>
<keyword evidence="2" id="KW-0560">Oxidoreductase</keyword>
<dbReference type="Gene3D" id="3.40.50.720">
    <property type="entry name" value="NAD(P)-binding Rossmann-like Domain"/>
    <property type="match status" value="1"/>
</dbReference>
<dbReference type="GO" id="GO:0009062">
    <property type="term" value="P:fatty acid catabolic process"/>
    <property type="evidence" value="ECO:0007669"/>
    <property type="project" value="InterPro"/>
</dbReference>
<dbReference type="PANTHER" id="PTHR43296:SF2">
    <property type="entry name" value="PEROXISOMAL 2,4-DIENOYL-COA REDUCTASE [(3E)-ENOYL-COA-PRODUCING]"/>
    <property type="match status" value="1"/>
</dbReference>
<accession>A0AAW2ZA99</accession>
<dbReference type="InterPro" id="IPR036291">
    <property type="entry name" value="NAD(P)-bd_dom_sf"/>
</dbReference>
<dbReference type="InterPro" id="IPR002347">
    <property type="entry name" value="SDR_fam"/>
</dbReference>
<sequence>MSNKTFADNFLRGHSAIVTGGGSGIGKGIVDAYLEHGCNVAIVGRKKDRLDATAAELMRKHNNGTLCVAVQADVRDYKLLSEAFDNAAKQIGRITILVNGAAGNFLAPITGLSSNAFKTVMDIDTVGTFNASKLAHEKWFKENGGNIINLSANLHMTAQVLQVHAGAAKAAIDAMTGHMAVEWGGENIRVNSICIGPIDETEGFSRLLPPNLIEDMRQNIPLLRFGKIQDIANMCLYLSSPASSYVTGAIIKVDGGSTFTSGCSMPQYMNKMKSFKSKL</sequence>
<dbReference type="EMBL" id="JAOPGA020001266">
    <property type="protein sequence ID" value="KAL0486783.1"/>
    <property type="molecule type" value="Genomic_DNA"/>
</dbReference>
<dbReference type="PRINTS" id="PR00081">
    <property type="entry name" value="GDHRDH"/>
</dbReference>
<protein>
    <recommendedName>
        <fullName evidence="3">2,4-dienoyl-CoA reductase [(3E)-enoyl-CoA-producing]</fullName>
        <ecNumber evidence="3">1.3.1.124</ecNumber>
    </recommendedName>
</protein>
<dbReference type="Pfam" id="PF13561">
    <property type="entry name" value="adh_short_C2"/>
    <property type="match status" value="1"/>
</dbReference>
<dbReference type="GO" id="GO:0008670">
    <property type="term" value="F:2,4-dienoyl-CoA reductase (NADPH) activity"/>
    <property type="evidence" value="ECO:0007669"/>
    <property type="project" value="InterPro"/>
</dbReference>
<dbReference type="GO" id="GO:0005777">
    <property type="term" value="C:peroxisome"/>
    <property type="evidence" value="ECO:0007669"/>
    <property type="project" value="TreeGrafter"/>
</dbReference>
<keyword evidence="7" id="KW-1185">Reference proteome</keyword>
<evidence type="ECO:0000256" key="4">
    <source>
        <dbReference type="ARBA" id="ARBA00048009"/>
    </source>
</evidence>
<evidence type="ECO:0000313" key="7">
    <source>
        <dbReference type="Proteomes" id="UP001431209"/>
    </source>
</evidence>
<gene>
    <name evidence="6" type="ORF">AKO1_012095</name>
</gene>
<comment type="catalytic activity">
    <reaction evidence="5">
        <text>a (2E,4Z)-dienoyl-CoA + NADPH + H(+) = a 4,5-saturated-(3E)-enoyl-CoA + NADP(+)</text>
        <dbReference type="Rhea" id="RHEA:61892"/>
        <dbReference type="ChEBI" id="CHEBI:15378"/>
        <dbReference type="ChEBI" id="CHEBI:57783"/>
        <dbReference type="ChEBI" id="CHEBI:58349"/>
        <dbReference type="ChEBI" id="CHEBI:85099"/>
        <dbReference type="ChEBI" id="CHEBI:85493"/>
        <dbReference type="EC" id="1.3.1.124"/>
    </reaction>
</comment>
<dbReference type="SUPFAM" id="SSF51735">
    <property type="entry name" value="NAD(P)-binding Rossmann-fold domains"/>
    <property type="match status" value="1"/>
</dbReference>
<dbReference type="FunFam" id="3.40.50.720:FF:000084">
    <property type="entry name" value="Short-chain dehydrogenase reductase"/>
    <property type="match status" value="1"/>
</dbReference>
<proteinExistence type="predicted"/>
<evidence type="ECO:0000256" key="1">
    <source>
        <dbReference type="ARBA" id="ARBA00022857"/>
    </source>
</evidence>
<comment type="caution">
    <text evidence="6">The sequence shown here is derived from an EMBL/GenBank/DDBJ whole genome shotgun (WGS) entry which is preliminary data.</text>
</comment>
<evidence type="ECO:0000256" key="2">
    <source>
        <dbReference type="ARBA" id="ARBA00023002"/>
    </source>
</evidence>
<dbReference type="Proteomes" id="UP001431209">
    <property type="component" value="Unassembled WGS sequence"/>
</dbReference>
<evidence type="ECO:0000256" key="3">
    <source>
        <dbReference type="ARBA" id="ARBA00026117"/>
    </source>
</evidence>
<comment type="catalytic activity">
    <reaction evidence="4">
        <text>a (2E,4E)-dienoyl-CoA + NADPH + H(+) = a 4,5-saturated-(3E)-enoyl-CoA + NADP(+)</text>
        <dbReference type="Rhea" id="RHEA:45912"/>
        <dbReference type="ChEBI" id="CHEBI:15378"/>
        <dbReference type="ChEBI" id="CHEBI:57783"/>
        <dbReference type="ChEBI" id="CHEBI:58349"/>
        <dbReference type="ChEBI" id="CHEBI:85101"/>
        <dbReference type="ChEBI" id="CHEBI:85493"/>
        <dbReference type="EC" id="1.3.1.124"/>
    </reaction>
</comment>
<name>A0AAW2ZA99_9EUKA</name>
<evidence type="ECO:0000256" key="5">
    <source>
        <dbReference type="ARBA" id="ARBA00048340"/>
    </source>
</evidence>
<dbReference type="AlphaFoldDB" id="A0AAW2ZA99"/>
<keyword evidence="1" id="KW-0521">NADP</keyword>
<organism evidence="6 7">
    <name type="scientific">Acrasis kona</name>
    <dbReference type="NCBI Taxonomy" id="1008807"/>
    <lineage>
        <taxon>Eukaryota</taxon>
        <taxon>Discoba</taxon>
        <taxon>Heterolobosea</taxon>
        <taxon>Tetramitia</taxon>
        <taxon>Eutetramitia</taxon>
        <taxon>Acrasidae</taxon>
        <taxon>Acrasis</taxon>
    </lineage>
</organism>
<dbReference type="PANTHER" id="PTHR43296">
    <property type="entry name" value="PEROXISOMAL 2,4-DIENOYL-COA REDUCTASE"/>
    <property type="match status" value="1"/>
</dbReference>